<dbReference type="InterPro" id="IPR006115">
    <property type="entry name" value="6PGDH_NADP-bd"/>
</dbReference>
<dbReference type="Gene3D" id="3.40.50.720">
    <property type="entry name" value="NAD(P)-binding Rossmann-like Domain"/>
    <property type="match status" value="1"/>
</dbReference>
<dbReference type="InterPro" id="IPR029154">
    <property type="entry name" value="HIBADH-like_NADP-bd"/>
</dbReference>
<keyword evidence="3" id="KW-0520">NAD</keyword>
<dbReference type="PANTHER" id="PTHR43060:SF15">
    <property type="entry name" value="3-HYDROXYISOBUTYRATE DEHYDROGENASE-LIKE 1, MITOCHONDRIAL-RELATED"/>
    <property type="match status" value="1"/>
</dbReference>
<reference evidence="7 8" key="1">
    <citation type="submission" date="2018-06" db="EMBL/GenBank/DDBJ databases">
        <authorList>
            <consortium name="Pathogen Informatics"/>
            <person name="Doyle S."/>
        </authorList>
    </citation>
    <scope>NUCLEOTIDE SEQUENCE [LARGE SCALE GENOMIC DNA]</scope>
    <source>
        <strain evidence="7 8">NCTC11087</strain>
    </source>
</reference>
<feature type="domain" description="3-hydroxyisobutyrate dehydrogenase-like NAD-binding" evidence="6">
    <location>
        <begin position="161"/>
        <end position="277"/>
    </location>
</feature>
<keyword evidence="8" id="KW-1185">Reference proteome</keyword>
<evidence type="ECO:0000256" key="3">
    <source>
        <dbReference type="ARBA" id="ARBA00023027"/>
    </source>
</evidence>
<dbReference type="EC" id="1.1.1.60" evidence="7"/>
<dbReference type="OrthoDB" id="9786703at2"/>
<dbReference type="SUPFAM" id="SSF51735">
    <property type="entry name" value="NAD(P)-binding Rossmann-fold domains"/>
    <property type="match status" value="1"/>
</dbReference>
<dbReference type="PANTHER" id="PTHR43060">
    <property type="entry name" value="3-HYDROXYISOBUTYRATE DEHYDROGENASE-LIKE 1, MITOCHONDRIAL-RELATED"/>
    <property type="match status" value="1"/>
</dbReference>
<sequence>MKIGWIGAGIMGNPMVHHLLKNGHEAHVYARHPQKVQNLIEEGAVLEESIASLVQHSDVICTMVGFPSDVKEVYGTIFEHIEPGKICIDFTTSSPSLAVALAQQGKDKQVTVLDAPVTGGDAGAKQGTLTILVGGPKETFDQLQPVFSAFGKDIFYCGVAGAGQKVKIANQIMIANTLQGICEAMTYLKSQGCDPALVIQNLQNGAAGSRQLELLGPKMLQNNFDPGFYIKHFVKDLRIALDQKEVKLTGVENVIQEYITLMDQGYQDLGTQALIKYFQ</sequence>
<evidence type="ECO:0000259" key="6">
    <source>
        <dbReference type="Pfam" id="PF14833"/>
    </source>
</evidence>
<evidence type="ECO:0000256" key="1">
    <source>
        <dbReference type="ARBA" id="ARBA00009080"/>
    </source>
</evidence>
<name>A0A380LKV7_9FIRM</name>
<dbReference type="GO" id="GO:0051287">
    <property type="term" value="F:NAD binding"/>
    <property type="evidence" value="ECO:0007669"/>
    <property type="project" value="InterPro"/>
</dbReference>
<evidence type="ECO:0000313" key="7">
    <source>
        <dbReference type="EMBL" id="SUO04534.1"/>
    </source>
</evidence>
<keyword evidence="2 7" id="KW-0560">Oxidoreductase</keyword>
<proteinExistence type="inferred from homology"/>
<gene>
    <name evidence="7" type="primary">garR</name>
    <name evidence="7" type="ORF">NCTC11087_01455</name>
</gene>
<dbReference type="RefSeq" id="WP_022790050.1">
    <property type="nucleotide sequence ID" value="NZ_UHFX01000003.1"/>
</dbReference>
<organism evidence="7 8">
    <name type="scientific">Faecalicoccus pleomorphus</name>
    <dbReference type="NCBI Taxonomy" id="1323"/>
    <lineage>
        <taxon>Bacteria</taxon>
        <taxon>Bacillati</taxon>
        <taxon>Bacillota</taxon>
        <taxon>Erysipelotrichia</taxon>
        <taxon>Erysipelotrichales</taxon>
        <taxon>Erysipelotrichaceae</taxon>
        <taxon>Faecalicoccus</taxon>
    </lineage>
</organism>
<dbReference type="GeneID" id="77462408"/>
<dbReference type="InterPro" id="IPR013328">
    <property type="entry name" value="6PGD_dom2"/>
</dbReference>
<protein>
    <submittedName>
        <fullName evidence="7">2-hydroxy-3-oxopropionate reductase</fullName>
        <ecNumber evidence="7">1.1.1.60</ecNumber>
    </submittedName>
</protein>
<dbReference type="InterPro" id="IPR015815">
    <property type="entry name" value="HIBADH-related"/>
</dbReference>
<accession>A0A380LKV7</accession>
<dbReference type="PIRSF" id="PIRSF000103">
    <property type="entry name" value="HIBADH"/>
    <property type="match status" value="1"/>
</dbReference>
<dbReference type="Pfam" id="PF03446">
    <property type="entry name" value="NAD_binding_2"/>
    <property type="match status" value="1"/>
</dbReference>
<dbReference type="Proteomes" id="UP000255523">
    <property type="component" value="Unassembled WGS sequence"/>
</dbReference>
<feature type="domain" description="6-phosphogluconate dehydrogenase NADP-binding" evidence="5">
    <location>
        <begin position="2"/>
        <end position="158"/>
    </location>
</feature>
<dbReference type="EMBL" id="UHFX01000003">
    <property type="protein sequence ID" value="SUO04534.1"/>
    <property type="molecule type" value="Genomic_DNA"/>
</dbReference>
<dbReference type="Pfam" id="PF14833">
    <property type="entry name" value="NAD_binding_11"/>
    <property type="match status" value="1"/>
</dbReference>
<feature type="active site" evidence="4">
    <location>
        <position position="167"/>
    </location>
</feature>
<dbReference type="GO" id="GO:0008679">
    <property type="term" value="F:2-hydroxy-3-oxopropionate reductase activity"/>
    <property type="evidence" value="ECO:0007669"/>
    <property type="project" value="UniProtKB-EC"/>
</dbReference>
<dbReference type="Gene3D" id="1.10.1040.10">
    <property type="entry name" value="N-(1-d-carboxylethyl)-l-norvaline Dehydrogenase, domain 2"/>
    <property type="match status" value="1"/>
</dbReference>
<dbReference type="InterPro" id="IPR008927">
    <property type="entry name" value="6-PGluconate_DH-like_C_sf"/>
</dbReference>
<dbReference type="GO" id="GO:0050661">
    <property type="term" value="F:NADP binding"/>
    <property type="evidence" value="ECO:0007669"/>
    <property type="project" value="InterPro"/>
</dbReference>
<comment type="similarity">
    <text evidence="1">Belongs to the HIBADH-related family.</text>
</comment>
<evidence type="ECO:0000256" key="2">
    <source>
        <dbReference type="ARBA" id="ARBA00023002"/>
    </source>
</evidence>
<dbReference type="SUPFAM" id="SSF48179">
    <property type="entry name" value="6-phosphogluconate dehydrogenase C-terminal domain-like"/>
    <property type="match status" value="1"/>
</dbReference>
<evidence type="ECO:0000313" key="8">
    <source>
        <dbReference type="Proteomes" id="UP000255523"/>
    </source>
</evidence>
<evidence type="ECO:0000256" key="4">
    <source>
        <dbReference type="PIRSR" id="PIRSR000103-1"/>
    </source>
</evidence>
<dbReference type="AlphaFoldDB" id="A0A380LKV7"/>
<evidence type="ECO:0000259" key="5">
    <source>
        <dbReference type="Pfam" id="PF03446"/>
    </source>
</evidence>
<dbReference type="InterPro" id="IPR036291">
    <property type="entry name" value="NAD(P)-bd_dom_sf"/>
</dbReference>